<feature type="compositionally biased region" description="Basic and acidic residues" evidence="2">
    <location>
        <begin position="599"/>
        <end position="608"/>
    </location>
</feature>
<evidence type="ECO:0000256" key="1">
    <source>
        <dbReference type="SAM" id="Coils"/>
    </source>
</evidence>
<feature type="compositionally biased region" description="Pro residues" evidence="2">
    <location>
        <begin position="546"/>
        <end position="556"/>
    </location>
</feature>
<feature type="region of interest" description="Disordered" evidence="2">
    <location>
        <begin position="311"/>
        <end position="331"/>
    </location>
</feature>
<dbReference type="EMBL" id="BNCQ01000006">
    <property type="protein sequence ID" value="GIL99445.1"/>
    <property type="molecule type" value="Genomic_DNA"/>
</dbReference>
<dbReference type="AlphaFoldDB" id="A0A8J4DHD7"/>
<dbReference type="Proteomes" id="UP000747110">
    <property type="component" value="Unassembled WGS sequence"/>
</dbReference>
<feature type="compositionally biased region" description="Polar residues" evidence="2">
    <location>
        <begin position="862"/>
        <end position="872"/>
    </location>
</feature>
<protein>
    <submittedName>
        <fullName evidence="4">Uncharacterized protein</fullName>
    </submittedName>
</protein>
<dbReference type="OrthoDB" id="10506581at2759"/>
<feature type="compositionally biased region" description="Basic and acidic residues" evidence="2">
    <location>
        <begin position="348"/>
        <end position="359"/>
    </location>
</feature>
<feature type="compositionally biased region" description="Low complexity" evidence="2">
    <location>
        <begin position="840"/>
        <end position="858"/>
    </location>
</feature>
<feature type="compositionally biased region" description="Polar residues" evidence="2">
    <location>
        <begin position="756"/>
        <end position="780"/>
    </location>
</feature>
<feature type="compositionally biased region" description="Basic and acidic residues" evidence="2">
    <location>
        <begin position="573"/>
        <end position="586"/>
    </location>
</feature>
<feature type="region of interest" description="Disordered" evidence="2">
    <location>
        <begin position="738"/>
        <end position="782"/>
    </location>
</feature>
<proteinExistence type="predicted"/>
<feature type="compositionally biased region" description="Low complexity" evidence="2">
    <location>
        <begin position="1012"/>
        <end position="1028"/>
    </location>
</feature>
<feature type="compositionally biased region" description="Low complexity" evidence="2">
    <location>
        <begin position="430"/>
        <end position="444"/>
    </location>
</feature>
<feature type="compositionally biased region" description="Acidic residues" evidence="2">
    <location>
        <begin position="1118"/>
        <end position="1130"/>
    </location>
</feature>
<feature type="compositionally biased region" description="Acidic residues" evidence="2">
    <location>
        <begin position="470"/>
        <end position="479"/>
    </location>
</feature>
<feature type="compositionally biased region" description="Polar residues" evidence="2">
    <location>
        <begin position="509"/>
        <end position="520"/>
    </location>
</feature>
<sequence length="1172" mass="124443">MASNFDAHALRGTLPATIPADMSKMAPGTAAHVVSSPTAEVANSGESVIMALQRHVAQQQALLAQQQLELTEAGRSEQRDFAAERQRLAQRAAELQRQAEDHDRKAAADKEALAAREQGLAAREQVLAAREQDHERKVFADKEALASREQALAAREQALAARVAADNDALAARKQQLADAESQLQALSQKCSQEYMTLLAVRAELQERLMAARLEAQAYIGGTGLGAAAGAGIGNRAPMHHQPGAAGQTSITHDVLAAGTGSANGTATRAWTEMDVPARTDVKATPAGVATAVMEGESAPTTMPIHSGSNDAVCEDGPHDKDPGRAAGGDGGVPSFRFVAQGQPGKRVGADDGGWRQESGDTVTDNGLRADRLGRSATELMRRPGRLRHPGQDKPRAERRPFSAGTSRVAQQWQAAAPKFISDGVLTVEQQQQQPGGAAGAGAAHPVMANERPAASDLVRTVVRSATSEEAFDDRDGEEPERCPREEEEEAAQAEAQRRMEKEKDQKSRWTWTLPQQQKPKSQKAYYQQAPVVQKQAAALATARPLSPPRQSPPPQQLRSQHQGPTRGQDVQAEEKKRIQPDRREEEDVIVETRKKRKGVDEATKQQQDEEENSQRKTKRSKGRHLKRDRSEQGRDKNQDLGLQAPSVPVDQSVSDSPSATPIASFVDNEVARAEAGGAANAATATGGCSDRPGAAAAAAVFVQGTSRAGVAGRLEPEGCATRVAVFARASNARGVEMGTAEGERDAVPSARGPPVQSSLSVLQEPSSASLKSPPGNTALGTAANLHHQSTLAVGISRAGSSDVEIVDLVSPPLLRTAPTDQHFNNAQRIQEVLPQQLFQQGRQPNQQQDGPQPGPVGSSRLHPQNAATHTVQPDFPRSQGWSNGPMPSGVEDSKTATTAAGNNGPQSEPSGQAVPHPPVHLNTVGAVKTDGPEVEQGVASVRTRMPPPPVCGAAQEAEVRTRKPPFRQESKGLREAQESSGRSLGSDATIACDAAPLPPRSLSDGTGSAKPPQQQQLHPQQHSAQPPRTHLVYPRNPTPRPSQRVSQADAAAANGTATTQLQEYGPVPPGPSHPHLQQQTGAQQGHAGKILLGGRGVPGPFRRQRMKAAGRRGGDEGGPELDLDGVLDEDFARTVDMLRQEQEHELQVEQATERSGPRSMMVSGGRSSGLR</sequence>
<feature type="compositionally biased region" description="Basic residues" evidence="2">
    <location>
        <begin position="616"/>
        <end position="628"/>
    </location>
</feature>
<comment type="caution">
    <text evidence="4">The sequence shown here is derived from an EMBL/GenBank/DDBJ whole genome shotgun (WGS) entry which is preliminary data.</text>
</comment>
<feature type="compositionally biased region" description="Polar residues" evidence="2">
    <location>
        <begin position="896"/>
        <end position="911"/>
    </location>
</feature>
<evidence type="ECO:0000313" key="5">
    <source>
        <dbReference type="Proteomes" id="UP000722791"/>
    </source>
</evidence>
<feature type="compositionally biased region" description="Basic and acidic residues" evidence="2">
    <location>
        <begin position="958"/>
        <end position="978"/>
    </location>
</feature>
<evidence type="ECO:0000313" key="4">
    <source>
        <dbReference type="EMBL" id="GIL99445.1"/>
    </source>
</evidence>
<feature type="compositionally biased region" description="Basic and acidic residues" evidence="2">
    <location>
        <begin position="390"/>
        <end position="401"/>
    </location>
</feature>
<reference evidence="4" key="1">
    <citation type="journal article" date="2021" name="Proc. Natl. Acad. Sci. U.S.A.">
        <title>Three genomes in the algal genus Volvox reveal the fate of a haploid sex-determining region after a transition to homothallism.</title>
        <authorList>
            <person name="Yamamoto K."/>
            <person name="Hamaji T."/>
            <person name="Kawai-Toyooka H."/>
            <person name="Matsuzaki R."/>
            <person name="Takahashi F."/>
            <person name="Nishimura Y."/>
            <person name="Kawachi M."/>
            <person name="Noguchi H."/>
            <person name="Minakuchi Y."/>
            <person name="Umen J.G."/>
            <person name="Toyoda A."/>
            <person name="Nozaki H."/>
        </authorList>
    </citation>
    <scope>NUCLEOTIDE SEQUENCE</scope>
    <source>
        <strain evidence="4">NIES-3785</strain>
        <strain evidence="3">NIES-3786</strain>
    </source>
</reference>
<feature type="compositionally biased region" description="Low complexity" evidence="2">
    <location>
        <begin position="1049"/>
        <end position="1060"/>
    </location>
</feature>
<evidence type="ECO:0000313" key="3">
    <source>
        <dbReference type="EMBL" id="GIL72961.1"/>
    </source>
</evidence>
<feature type="compositionally biased region" description="Low complexity" evidence="2">
    <location>
        <begin position="525"/>
        <end position="545"/>
    </location>
</feature>
<feature type="compositionally biased region" description="Low complexity" evidence="2">
    <location>
        <begin position="644"/>
        <end position="660"/>
    </location>
</feature>
<keyword evidence="6" id="KW-1185">Reference proteome</keyword>
<gene>
    <name evidence="3" type="ORF">Vretifemale_3203</name>
    <name evidence="4" type="ORF">Vretimale_4606</name>
</gene>
<keyword evidence="1" id="KW-0175">Coiled coil</keyword>
<feature type="compositionally biased region" description="Low complexity" evidence="2">
    <location>
        <begin position="1158"/>
        <end position="1172"/>
    </location>
</feature>
<feature type="compositionally biased region" description="Polar residues" evidence="2">
    <location>
        <begin position="404"/>
        <end position="414"/>
    </location>
</feature>
<feature type="compositionally biased region" description="Basic and acidic residues" evidence="2">
    <location>
        <begin position="496"/>
        <end position="508"/>
    </location>
</feature>
<feature type="compositionally biased region" description="Low complexity" evidence="2">
    <location>
        <begin position="1078"/>
        <end position="1089"/>
    </location>
</feature>
<accession>A0A8J4DHD7</accession>
<name>A0A8J4DHD7_9CHLO</name>
<dbReference type="Proteomes" id="UP000722791">
    <property type="component" value="Unassembled WGS sequence"/>
</dbReference>
<feature type="region of interest" description="Disordered" evidence="2">
    <location>
        <begin position="840"/>
        <end position="1172"/>
    </location>
</feature>
<feature type="region of interest" description="Disordered" evidence="2">
    <location>
        <begin position="343"/>
        <end position="666"/>
    </location>
</feature>
<evidence type="ECO:0000313" key="6">
    <source>
        <dbReference type="Proteomes" id="UP000747110"/>
    </source>
</evidence>
<dbReference type="EMBL" id="BNCP01000004">
    <property type="protein sequence ID" value="GIL72961.1"/>
    <property type="molecule type" value="Genomic_DNA"/>
</dbReference>
<feature type="compositionally biased region" description="Basic and acidic residues" evidence="2">
    <location>
        <begin position="1131"/>
        <end position="1157"/>
    </location>
</feature>
<feature type="compositionally biased region" description="Basic and acidic residues" evidence="2">
    <location>
        <begin position="629"/>
        <end position="639"/>
    </location>
</feature>
<feature type="coiled-coil region" evidence="1">
    <location>
        <begin position="49"/>
        <end position="112"/>
    </location>
</feature>
<evidence type="ECO:0000256" key="2">
    <source>
        <dbReference type="SAM" id="MobiDB-lite"/>
    </source>
</evidence>
<organism evidence="4 5">
    <name type="scientific">Volvox reticuliferus</name>
    <dbReference type="NCBI Taxonomy" id="1737510"/>
    <lineage>
        <taxon>Eukaryota</taxon>
        <taxon>Viridiplantae</taxon>
        <taxon>Chlorophyta</taxon>
        <taxon>core chlorophytes</taxon>
        <taxon>Chlorophyceae</taxon>
        <taxon>CS clade</taxon>
        <taxon>Chlamydomonadales</taxon>
        <taxon>Volvocaceae</taxon>
        <taxon>Volvox</taxon>
    </lineage>
</organism>